<comment type="similarity">
    <text evidence="5">Belongs to the PINc/VapC protein family.</text>
</comment>
<dbReference type="HAMAP" id="MF_00265">
    <property type="entry name" value="VapC_Nob1"/>
    <property type="match status" value="1"/>
</dbReference>
<dbReference type="EC" id="3.1.-.-" evidence="5"/>
<keyword evidence="5" id="KW-0460">Magnesium</keyword>
<feature type="binding site" evidence="5">
    <location>
        <position position="108"/>
    </location>
    <ligand>
        <name>Mg(2+)</name>
        <dbReference type="ChEBI" id="CHEBI:18420"/>
    </ligand>
</feature>
<evidence type="ECO:0000256" key="4">
    <source>
        <dbReference type="ARBA" id="ARBA00022801"/>
    </source>
</evidence>
<evidence type="ECO:0000256" key="1">
    <source>
        <dbReference type="ARBA" id="ARBA00022649"/>
    </source>
</evidence>
<keyword evidence="8" id="KW-1185">Reference proteome</keyword>
<evidence type="ECO:0000256" key="5">
    <source>
        <dbReference type="HAMAP-Rule" id="MF_00265"/>
    </source>
</evidence>
<keyword evidence="2 5" id="KW-0540">Nuclease</keyword>
<evidence type="ECO:0000313" key="8">
    <source>
        <dbReference type="Proteomes" id="UP001589834"/>
    </source>
</evidence>
<name>A0ABV6PPL7_9BURK</name>
<reference evidence="7 8" key="1">
    <citation type="submission" date="2024-09" db="EMBL/GenBank/DDBJ databases">
        <authorList>
            <person name="Sun Q."/>
            <person name="Mori K."/>
        </authorList>
    </citation>
    <scope>NUCLEOTIDE SEQUENCE [LARGE SCALE GENOMIC DNA]</scope>
    <source>
        <strain evidence="7 8">NCAIM B.02336</strain>
    </source>
</reference>
<dbReference type="InterPro" id="IPR029060">
    <property type="entry name" value="PIN-like_dom_sf"/>
</dbReference>
<comment type="caution">
    <text evidence="7">The sequence shown here is derived from an EMBL/GenBank/DDBJ whole genome shotgun (WGS) entry which is preliminary data.</text>
</comment>
<dbReference type="RefSeq" id="WP_377478578.1">
    <property type="nucleotide sequence ID" value="NZ_JBHLTN010000002.1"/>
</dbReference>
<gene>
    <name evidence="5" type="primary">vapC</name>
    <name evidence="7" type="ORF">ACFFGG_00330</name>
</gene>
<evidence type="ECO:0000256" key="3">
    <source>
        <dbReference type="ARBA" id="ARBA00022723"/>
    </source>
</evidence>
<keyword evidence="1 5" id="KW-1277">Toxin-antitoxin system</keyword>
<dbReference type="Proteomes" id="UP001589834">
    <property type="component" value="Unassembled WGS sequence"/>
</dbReference>
<dbReference type="CDD" id="cd18678">
    <property type="entry name" value="PIN_MtVapC25_VapC33-like"/>
    <property type="match status" value="1"/>
</dbReference>
<comment type="function">
    <text evidence="5">Toxic component of a toxin-antitoxin (TA) system. An RNase.</text>
</comment>
<keyword evidence="4 5" id="KW-0378">Hydrolase</keyword>
<dbReference type="InterPro" id="IPR022907">
    <property type="entry name" value="VapC_family"/>
</dbReference>
<feature type="domain" description="PIN" evidence="6">
    <location>
        <begin position="3"/>
        <end position="133"/>
    </location>
</feature>
<dbReference type="EMBL" id="JBHLTN010000002">
    <property type="protein sequence ID" value="MFC0590993.1"/>
    <property type="molecule type" value="Genomic_DNA"/>
</dbReference>
<dbReference type="Pfam" id="PF01850">
    <property type="entry name" value="PIN"/>
    <property type="match status" value="1"/>
</dbReference>
<proteinExistence type="inferred from homology"/>
<keyword evidence="5" id="KW-0800">Toxin</keyword>
<dbReference type="NCBIfam" id="TIGR00028">
    <property type="entry name" value="Mtu_PIN_fam"/>
    <property type="match status" value="1"/>
</dbReference>
<accession>A0ABV6PPL7</accession>
<evidence type="ECO:0000259" key="6">
    <source>
        <dbReference type="Pfam" id="PF01850"/>
    </source>
</evidence>
<comment type="cofactor">
    <cofactor evidence="5">
        <name>Mg(2+)</name>
        <dbReference type="ChEBI" id="CHEBI:18420"/>
    </cofactor>
</comment>
<dbReference type="InterPro" id="IPR006226">
    <property type="entry name" value="Mtu_PIN"/>
</dbReference>
<feature type="binding site" evidence="5">
    <location>
        <position position="5"/>
    </location>
    <ligand>
        <name>Mg(2+)</name>
        <dbReference type="ChEBI" id="CHEBI:18420"/>
    </ligand>
</feature>
<protein>
    <recommendedName>
        <fullName evidence="5">Ribonuclease VapC</fullName>
        <shortName evidence="5">RNase VapC</shortName>
        <ecNumber evidence="5">3.1.-.-</ecNumber>
    </recommendedName>
    <alternativeName>
        <fullName evidence="5">Toxin VapC</fullName>
    </alternativeName>
</protein>
<organism evidence="7 8">
    <name type="scientific">Ottowia pentelensis</name>
    <dbReference type="NCBI Taxonomy" id="511108"/>
    <lineage>
        <taxon>Bacteria</taxon>
        <taxon>Pseudomonadati</taxon>
        <taxon>Pseudomonadota</taxon>
        <taxon>Betaproteobacteria</taxon>
        <taxon>Burkholderiales</taxon>
        <taxon>Comamonadaceae</taxon>
        <taxon>Ottowia</taxon>
    </lineage>
</organism>
<sequence length="141" mass="15245">MKLPDTNLLIHAANPLSPDHAIARAALDDAVREPAGIGLAWLPLVGFVRLSTMARVMPKPLSVADALGDVQGWLEHPNARLLQPGARHMDILARLLLECGTAGNLTNDAHIAAIAIEHDAEVLTFDKDFARFTGLRYQLLS</sequence>
<dbReference type="Gene3D" id="3.40.50.1010">
    <property type="entry name" value="5'-nuclease"/>
    <property type="match status" value="1"/>
</dbReference>
<evidence type="ECO:0000256" key="2">
    <source>
        <dbReference type="ARBA" id="ARBA00022722"/>
    </source>
</evidence>
<dbReference type="SUPFAM" id="SSF88723">
    <property type="entry name" value="PIN domain-like"/>
    <property type="match status" value="1"/>
</dbReference>
<keyword evidence="3 5" id="KW-0479">Metal-binding</keyword>
<dbReference type="InterPro" id="IPR002716">
    <property type="entry name" value="PIN_dom"/>
</dbReference>
<evidence type="ECO:0000313" key="7">
    <source>
        <dbReference type="EMBL" id="MFC0590993.1"/>
    </source>
</evidence>